<evidence type="ECO:0000313" key="3">
    <source>
        <dbReference type="Proteomes" id="UP000765224"/>
    </source>
</evidence>
<evidence type="ECO:0000256" key="1">
    <source>
        <dbReference type="SAM" id="Phobius"/>
    </source>
</evidence>
<dbReference type="Proteomes" id="UP000765224">
    <property type="component" value="Unassembled WGS sequence"/>
</dbReference>
<organism evidence="2 3">
    <name type="scientific">Pseudomonas ekonensis</name>
    <dbReference type="NCBI Taxonomy" id="2842353"/>
    <lineage>
        <taxon>Bacteria</taxon>
        <taxon>Pseudomonadati</taxon>
        <taxon>Pseudomonadota</taxon>
        <taxon>Gammaproteobacteria</taxon>
        <taxon>Pseudomonadales</taxon>
        <taxon>Pseudomonadaceae</taxon>
        <taxon>Pseudomonas</taxon>
    </lineage>
</organism>
<keyword evidence="1" id="KW-0472">Membrane</keyword>
<reference evidence="2 3" key="1">
    <citation type="submission" date="2021-06" db="EMBL/GenBank/DDBJ databases">
        <title>Updating the genus Pseudomonas: Description of 43 new species and partition of the Pseudomonas putida group.</title>
        <authorList>
            <person name="Girard L."/>
            <person name="Lood C."/>
            <person name="Vandamme P."/>
            <person name="Rokni-Zadeh H."/>
            <person name="Van Noort V."/>
            <person name="Hofte M."/>
            <person name="Lavigne R."/>
            <person name="De Mot R."/>
        </authorList>
    </citation>
    <scope>NUCLEOTIDE SEQUENCE [LARGE SCALE GENOMIC DNA]</scope>
    <source>
        <strain evidence="2 3">COR58</strain>
    </source>
</reference>
<proteinExistence type="predicted"/>
<feature type="transmembrane region" description="Helical" evidence="1">
    <location>
        <begin position="50"/>
        <end position="71"/>
    </location>
</feature>
<dbReference type="RefSeq" id="WP_217891675.1">
    <property type="nucleotide sequence ID" value="NZ_JAHSTS010000001.1"/>
</dbReference>
<evidence type="ECO:0000313" key="2">
    <source>
        <dbReference type="EMBL" id="MBV4458060.1"/>
    </source>
</evidence>
<gene>
    <name evidence="2" type="ORF">KVG96_08885</name>
</gene>
<keyword evidence="1" id="KW-0812">Transmembrane</keyword>
<name>A0ABS6PC59_9PSED</name>
<keyword evidence="3" id="KW-1185">Reference proteome</keyword>
<feature type="transmembrane region" description="Helical" evidence="1">
    <location>
        <begin position="12"/>
        <end position="30"/>
    </location>
</feature>
<sequence length="146" mass="16261">MFFGNGRKPLLDFLRNMTPQILFLAIALVAGSKLNLDKFDLSFDGVRRTLPFAMCLFVFFASTLANLTTFLEESLVAVQKNGSVRSLELDGVQGVRRIWLLLVDAWSRHKLSVFRMVLVMVVAETAMVAVFLMGIQSAAVSPFLSK</sequence>
<protein>
    <submittedName>
        <fullName evidence="2">Uncharacterized protein</fullName>
    </submittedName>
</protein>
<keyword evidence="1" id="KW-1133">Transmembrane helix</keyword>
<feature type="transmembrane region" description="Helical" evidence="1">
    <location>
        <begin position="117"/>
        <end position="139"/>
    </location>
</feature>
<accession>A0ABS6PC59</accession>
<comment type="caution">
    <text evidence="2">The sequence shown here is derived from an EMBL/GenBank/DDBJ whole genome shotgun (WGS) entry which is preliminary data.</text>
</comment>
<dbReference type="EMBL" id="JAHSTS010000001">
    <property type="protein sequence ID" value="MBV4458060.1"/>
    <property type="molecule type" value="Genomic_DNA"/>
</dbReference>